<feature type="non-terminal residue" evidence="4">
    <location>
        <position position="91"/>
    </location>
</feature>
<dbReference type="InterPro" id="IPR050964">
    <property type="entry name" value="Striated_Muscle_Regulatory"/>
</dbReference>
<comment type="caution">
    <text evidence="4">The sequence shown here is derived from an EMBL/GenBank/DDBJ whole genome shotgun (WGS) entry which is preliminary data.</text>
</comment>
<dbReference type="EMBL" id="JAMKFB020000006">
    <property type="protein sequence ID" value="KAL0191578.1"/>
    <property type="molecule type" value="Genomic_DNA"/>
</dbReference>
<keyword evidence="5" id="KW-1185">Reference proteome</keyword>
<proteinExistence type="predicted"/>
<evidence type="ECO:0000313" key="4">
    <source>
        <dbReference type="EMBL" id="KAL0191578.1"/>
    </source>
</evidence>
<dbReference type="Gene3D" id="2.60.40.10">
    <property type="entry name" value="Immunoglobulins"/>
    <property type="match status" value="1"/>
</dbReference>
<dbReference type="InterPro" id="IPR013783">
    <property type="entry name" value="Ig-like_fold"/>
</dbReference>
<protein>
    <recommendedName>
        <fullName evidence="3">Fibronectin type-III domain-containing protein</fullName>
    </recommendedName>
</protein>
<dbReference type="InterPro" id="IPR036116">
    <property type="entry name" value="FN3_sf"/>
</dbReference>
<organism evidence="4 5">
    <name type="scientific">Cirrhinus mrigala</name>
    <name type="common">Mrigala</name>
    <dbReference type="NCBI Taxonomy" id="683832"/>
    <lineage>
        <taxon>Eukaryota</taxon>
        <taxon>Metazoa</taxon>
        <taxon>Chordata</taxon>
        <taxon>Craniata</taxon>
        <taxon>Vertebrata</taxon>
        <taxon>Euteleostomi</taxon>
        <taxon>Actinopterygii</taxon>
        <taxon>Neopterygii</taxon>
        <taxon>Teleostei</taxon>
        <taxon>Ostariophysi</taxon>
        <taxon>Cypriniformes</taxon>
        <taxon>Cyprinidae</taxon>
        <taxon>Labeoninae</taxon>
        <taxon>Labeonini</taxon>
        <taxon>Cirrhinus</taxon>
    </lineage>
</organism>
<dbReference type="InterPro" id="IPR003961">
    <property type="entry name" value="FN3_dom"/>
</dbReference>
<dbReference type="PANTHER" id="PTHR13817:SF180">
    <property type="entry name" value="IMMUNOGLOBULIN-LIKE AND FIBRONECTIN TYPE III DOMAIN-CONTAINING 1, TANDEM DUPLICATE 3-RELATED"/>
    <property type="match status" value="1"/>
</dbReference>
<feature type="region of interest" description="Disordered" evidence="2">
    <location>
        <begin position="1"/>
        <end position="30"/>
    </location>
</feature>
<gene>
    <name evidence="4" type="ORF">M9458_014276</name>
</gene>
<dbReference type="SUPFAM" id="SSF49265">
    <property type="entry name" value="Fibronectin type III"/>
    <property type="match status" value="1"/>
</dbReference>
<dbReference type="CDD" id="cd00063">
    <property type="entry name" value="FN3"/>
    <property type="match status" value="1"/>
</dbReference>
<dbReference type="AlphaFoldDB" id="A0ABD0QZX8"/>
<accession>A0ABD0QZX8</accession>
<dbReference type="Proteomes" id="UP001529510">
    <property type="component" value="Unassembled WGS sequence"/>
</dbReference>
<dbReference type="PROSITE" id="PS50853">
    <property type="entry name" value="FN3"/>
    <property type="match status" value="1"/>
</dbReference>
<dbReference type="SMART" id="SM00060">
    <property type="entry name" value="FN3"/>
    <property type="match status" value="1"/>
</dbReference>
<evidence type="ECO:0000259" key="3">
    <source>
        <dbReference type="PROSITE" id="PS50853"/>
    </source>
</evidence>
<dbReference type="FunFam" id="2.60.40.10:FF:001438">
    <property type="entry name" value="Immunoglobulin-like and fibronectin type III domain-containing protein 1"/>
    <property type="match status" value="1"/>
</dbReference>
<keyword evidence="1" id="KW-0677">Repeat</keyword>
<evidence type="ECO:0000256" key="1">
    <source>
        <dbReference type="ARBA" id="ARBA00022737"/>
    </source>
</evidence>
<dbReference type="PANTHER" id="PTHR13817">
    <property type="entry name" value="TITIN"/>
    <property type="match status" value="1"/>
</dbReference>
<name>A0ABD0QZX8_CIRMR</name>
<evidence type="ECO:0000256" key="2">
    <source>
        <dbReference type="SAM" id="MobiDB-lite"/>
    </source>
</evidence>
<reference evidence="4 5" key="1">
    <citation type="submission" date="2024-05" db="EMBL/GenBank/DDBJ databases">
        <title>Genome sequencing and assembly of Indian major carp, Cirrhinus mrigala (Hamilton, 1822).</title>
        <authorList>
            <person name="Mohindra V."/>
            <person name="Chowdhury L.M."/>
            <person name="Lal K."/>
            <person name="Jena J.K."/>
        </authorList>
    </citation>
    <scope>NUCLEOTIDE SEQUENCE [LARGE SCALE GENOMIC DNA]</scope>
    <source>
        <strain evidence="4">CM1030</strain>
        <tissue evidence="4">Blood</tissue>
    </source>
</reference>
<dbReference type="Pfam" id="PF00041">
    <property type="entry name" value="fn3"/>
    <property type="match status" value="1"/>
</dbReference>
<feature type="domain" description="Fibronectin type-III" evidence="3">
    <location>
        <begin position="8"/>
        <end position="91"/>
    </location>
</feature>
<sequence length="91" mass="10532">MFADDPKPPGPVELEENVPGTLTVSWEPSPDEKRDNHLHYMVMKRDSIKRTWHTVADRLFNNNFTAVNIMPGREYNFRVYAKNDIGLSEPS</sequence>
<evidence type="ECO:0000313" key="5">
    <source>
        <dbReference type="Proteomes" id="UP001529510"/>
    </source>
</evidence>